<dbReference type="Proteomes" id="UP000664417">
    <property type="component" value="Unassembled WGS sequence"/>
</dbReference>
<evidence type="ECO:0000313" key="6">
    <source>
        <dbReference type="EMBL" id="MBO1320646.1"/>
    </source>
</evidence>
<feature type="region of interest" description="Disordered" evidence="5">
    <location>
        <begin position="178"/>
        <end position="201"/>
    </location>
</feature>
<sequence>MTEHVENDVQPEEPADSTQTHQEETQNQYIPDPAFTEVTAEFIIRKHVAYAAGSGLIPIPLFDIAAVTAVQVKMVRDLTNLYGIPFSENRFKTLVTALIGGIGSEQIGRRLLGSVLKAIPVIGPIAGGAAVPIMSGATTYAVGQVFRKHFNGGGTVLNFDPSKAKDYFKEQYNRGREKVADMTSKDTDSAPVAEPTAQAAG</sequence>
<comment type="subcellular location">
    <subcellularLocation>
        <location evidence="1">Membrane</location>
        <topology evidence="1">Multi-pass membrane protein</topology>
    </subcellularLocation>
</comment>
<dbReference type="Pfam" id="PF05128">
    <property type="entry name" value="DUF697"/>
    <property type="match status" value="1"/>
</dbReference>
<keyword evidence="7" id="KW-1185">Reference proteome</keyword>
<comment type="caution">
    <text evidence="6">The sequence shown here is derived from an EMBL/GenBank/DDBJ whole genome shotgun (WGS) entry which is preliminary data.</text>
</comment>
<dbReference type="GO" id="GO:0016020">
    <property type="term" value="C:membrane"/>
    <property type="evidence" value="ECO:0007669"/>
    <property type="project" value="UniProtKB-SubCell"/>
</dbReference>
<proteinExistence type="predicted"/>
<keyword evidence="3" id="KW-1133">Transmembrane helix</keyword>
<evidence type="ECO:0000256" key="2">
    <source>
        <dbReference type="ARBA" id="ARBA00022692"/>
    </source>
</evidence>
<feature type="compositionally biased region" description="Basic and acidic residues" evidence="5">
    <location>
        <begin position="178"/>
        <end position="188"/>
    </location>
</feature>
<evidence type="ECO:0000256" key="5">
    <source>
        <dbReference type="SAM" id="MobiDB-lite"/>
    </source>
</evidence>
<gene>
    <name evidence="6" type="ORF">J3U88_19365</name>
</gene>
<evidence type="ECO:0000256" key="3">
    <source>
        <dbReference type="ARBA" id="ARBA00022989"/>
    </source>
</evidence>
<keyword evidence="2" id="KW-0812">Transmembrane</keyword>
<reference evidence="6" key="1">
    <citation type="submission" date="2021-03" db="EMBL/GenBank/DDBJ databases">
        <authorList>
            <person name="Wang G."/>
        </authorList>
    </citation>
    <scope>NUCLEOTIDE SEQUENCE</scope>
    <source>
        <strain evidence="6">KCTC 12899</strain>
    </source>
</reference>
<protein>
    <submittedName>
        <fullName evidence="6">DUF697 domain-containing protein</fullName>
    </submittedName>
</protein>
<name>A0A8J7U6R1_9BACT</name>
<evidence type="ECO:0000313" key="7">
    <source>
        <dbReference type="Proteomes" id="UP000664417"/>
    </source>
</evidence>
<dbReference type="RefSeq" id="WP_207860599.1">
    <property type="nucleotide sequence ID" value="NZ_JAFREP010000018.1"/>
</dbReference>
<feature type="region of interest" description="Disordered" evidence="5">
    <location>
        <begin position="1"/>
        <end position="31"/>
    </location>
</feature>
<dbReference type="InterPro" id="IPR021147">
    <property type="entry name" value="DUF697"/>
</dbReference>
<accession>A0A8J7U6R1</accession>
<keyword evidence="4" id="KW-0472">Membrane</keyword>
<feature type="compositionally biased region" description="Polar residues" evidence="5">
    <location>
        <begin position="16"/>
        <end position="29"/>
    </location>
</feature>
<dbReference type="AlphaFoldDB" id="A0A8J7U6R1"/>
<organism evidence="6 7">
    <name type="scientific">Acanthopleuribacter pedis</name>
    <dbReference type="NCBI Taxonomy" id="442870"/>
    <lineage>
        <taxon>Bacteria</taxon>
        <taxon>Pseudomonadati</taxon>
        <taxon>Acidobacteriota</taxon>
        <taxon>Holophagae</taxon>
        <taxon>Acanthopleuribacterales</taxon>
        <taxon>Acanthopleuribacteraceae</taxon>
        <taxon>Acanthopleuribacter</taxon>
    </lineage>
</organism>
<evidence type="ECO:0000256" key="1">
    <source>
        <dbReference type="ARBA" id="ARBA00004141"/>
    </source>
</evidence>
<dbReference type="EMBL" id="JAFREP010000018">
    <property type="protein sequence ID" value="MBO1320646.1"/>
    <property type="molecule type" value="Genomic_DNA"/>
</dbReference>
<evidence type="ECO:0000256" key="4">
    <source>
        <dbReference type="ARBA" id="ARBA00023136"/>
    </source>
</evidence>